<proteinExistence type="predicted"/>
<keyword evidence="2" id="KW-1185">Reference proteome</keyword>
<dbReference type="EMBL" id="JBHSPA010000031">
    <property type="protein sequence ID" value="MFC5827761.1"/>
    <property type="molecule type" value="Genomic_DNA"/>
</dbReference>
<dbReference type="Pfam" id="PF19457">
    <property type="entry name" value="DUF5994"/>
    <property type="match status" value="1"/>
</dbReference>
<evidence type="ECO:0000313" key="2">
    <source>
        <dbReference type="Proteomes" id="UP001596058"/>
    </source>
</evidence>
<comment type="caution">
    <text evidence="1">The sequence shown here is derived from an EMBL/GenBank/DDBJ whole genome shotgun (WGS) entry which is preliminary data.</text>
</comment>
<reference evidence="2" key="1">
    <citation type="journal article" date="2019" name="Int. J. Syst. Evol. Microbiol.">
        <title>The Global Catalogue of Microorganisms (GCM) 10K type strain sequencing project: providing services to taxonomists for standard genome sequencing and annotation.</title>
        <authorList>
            <consortium name="The Broad Institute Genomics Platform"/>
            <consortium name="The Broad Institute Genome Sequencing Center for Infectious Disease"/>
            <person name="Wu L."/>
            <person name="Ma J."/>
        </authorList>
    </citation>
    <scope>NUCLEOTIDE SEQUENCE [LARGE SCALE GENOMIC DNA]</scope>
    <source>
        <strain evidence="2">CCUG 53903</strain>
    </source>
</reference>
<sequence>MPNQPHLIAPTALRPARVFLEPTLTRDGTLDGAWWPCSTDLSRELSALVNLLQDRLGPVLRVRLDLTSWDDVPAHLLIDGRFLRVSGLPATSDVIHVILDDQDGFLLLVIPPDTSAPIATAAMATAARTGNTLSASEILAYCRSPVYRSLRMRPYRASDREAVLSLADADRLPGQLVCTPATLDEALAGTSHRDPAPWAGLQHPRTDVLMDADGQVAGAVSYATHRHHNTGQILWLHGREVLDVVETLVDHTLRALGGRKAIDAFTSAPGLGLGALPTGRRPVTAKVLEHAGFTGRASWRYLRRSAPPEIDTAAHLRVEVVSSMTPPGWWLKAHGDDCSAELVVEEPVDGHGVVWWFGGDTRHTDALLERALLREVGTILGEHGASETILYAAGDPEPDQDLFVAAGYTEIDRLVSYTRQATPTS</sequence>
<evidence type="ECO:0000313" key="1">
    <source>
        <dbReference type="EMBL" id="MFC5827761.1"/>
    </source>
</evidence>
<dbReference type="RefSeq" id="WP_379517262.1">
    <property type="nucleotide sequence ID" value="NZ_JBHSPA010000031.1"/>
</dbReference>
<organism evidence="1 2">
    <name type="scientific">Nonomuraea insulae</name>
    <dbReference type="NCBI Taxonomy" id="1616787"/>
    <lineage>
        <taxon>Bacteria</taxon>
        <taxon>Bacillati</taxon>
        <taxon>Actinomycetota</taxon>
        <taxon>Actinomycetes</taxon>
        <taxon>Streptosporangiales</taxon>
        <taxon>Streptosporangiaceae</taxon>
        <taxon>Nonomuraea</taxon>
    </lineage>
</organism>
<protein>
    <submittedName>
        <fullName evidence="1">DUF5994 family protein</fullName>
    </submittedName>
</protein>
<accession>A0ABW1CPT6</accession>
<dbReference type="Proteomes" id="UP001596058">
    <property type="component" value="Unassembled WGS sequence"/>
</dbReference>
<name>A0ABW1CPT6_9ACTN</name>
<gene>
    <name evidence="1" type="ORF">ACFPZ3_28205</name>
</gene>
<dbReference type="InterPro" id="IPR046036">
    <property type="entry name" value="DUF5994"/>
</dbReference>